<keyword evidence="8" id="KW-0408">Iron</keyword>
<dbReference type="GO" id="GO:0008670">
    <property type="term" value="F:2,4-dienoyl-CoA reductase (NADPH) activity"/>
    <property type="evidence" value="ECO:0007669"/>
    <property type="project" value="UniProtKB-EC"/>
</dbReference>
<evidence type="ECO:0000256" key="7">
    <source>
        <dbReference type="ARBA" id="ARBA00023002"/>
    </source>
</evidence>
<comment type="caution">
    <text evidence="12">The sequence shown here is derived from an EMBL/GenBank/DDBJ whole genome shotgun (WGS) entry which is preliminary data.</text>
</comment>
<name>A0AAX2LSA9_VIBFL</name>
<evidence type="ECO:0000256" key="1">
    <source>
        <dbReference type="ARBA" id="ARBA00001917"/>
    </source>
</evidence>
<evidence type="ECO:0000313" key="12">
    <source>
        <dbReference type="EMBL" id="SUP26217.1"/>
    </source>
</evidence>
<dbReference type="Proteomes" id="UP000254626">
    <property type="component" value="Unassembled WGS sequence"/>
</dbReference>
<dbReference type="Pfam" id="PF00724">
    <property type="entry name" value="Oxidored_FMN"/>
    <property type="match status" value="1"/>
</dbReference>
<feature type="domain" description="FAD/NAD(P)-binding" evidence="11">
    <location>
        <begin position="422"/>
        <end position="674"/>
    </location>
</feature>
<dbReference type="InterPro" id="IPR051793">
    <property type="entry name" value="NADH:flavin_oxidoreductase"/>
</dbReference>
<organism evidence="12 13">
    <name type="scientific">Vibrio fluvialis</name>
    <dbReference type="NCBI Taxonomy" id="676"/>
    <lineage>
        <taxon>Bacteria</taxon>
        <taxon>Pseudomonadati</taxon>
        <taxon>Pseudomonadota</taxon>
        <taxon>Gammaproteobacteria</taxon>
        <taxon>Vibrionales</taxon>
        <taxon>Vibrionaceae</taxon>
        <taxon>Vibrio</taxon>
    </lineage>
</organism>
<protein>
    <submittedName>
        <fullName evidence="12">2,4-dienoyl-CoA reductase</fullName>
        <ecNumber evidence="12">1.3.1.34</ecNumber>
    </submittedName>
</protein>
<dbReference type="GO" id="GO:0051536">
    <property type="term" value="F:iron-sulfur cluster binding"/>
    <property type="evidence" value="ECO:0007669"/>
    <property type="project" value="UniProtKB-KW"/>
</dbReference>
<dbReference type="EMBL" id="UHIP01000001">
    <property type="protein sequence ID" value="SUP26217.1"/>
    <property type="molecule type" value="Genomic_DNA"/>
</dbReference>
<evidence type="ECO:0000256" key="4">
    <source>
        <dbReference type="ARBA" id="ARBA00022630"/>
    </source>
</evidence>
<dbReference type="Gene3D" id="3.20.20.70">
    <property type="entry name" value="Aldolase class I"/>
    <property type="match status" value="1"/>
</dbReference>
<dbReference type="InterPro" id="IPR036188">
    <property type="entry name" value="FAD/NAD-bd_sf"/>
</dbReference>
<feature type="domain" description="NADH:flavin oxidoreductase/NADH oxidase N-terminal" evidence="10">
    <location>
        <begin position="53"/>
        <end position="375"/>
    </location>
</feature>
<comment type="cofactor">
    <cofactor evidence="1">
        <name>FMN</name>
        <dbReference type="ChEBI" id="CHEBI:58210"/>
    </cofactor>
</comment>
<evidence type="ECO:0000256" key="3">
    <source>
        <dbReference type="ARBA" id="ARBA00011048"/>
    </source>
</evidence>
<dbReference type="GO" id="GO:0010181">
    <property type="term" value="F:FMN binding"/>
    <property type="evidence" value="ECO:0007669"/>
    <property type="project" value="InterPro"/>
</dbReference>
<evidence type="ECO:0000256" key="2">
    <source>
        <dbReference type="ARBA" id="ARBA00001966"/>
    </source>
</evidence>
<proteinExistence type="inferred from homology"/>
<evidence type="ECO:0000256" key="9">
    <source>
        <dbReference type="ARBA" id="ARBA00023014"/>
    </source>
</evidence>
<dbReference type="Gene3D" id="3.40.50.720">
    <property type="entry name" value="NAD(P)-binding Rossmann-like Domain"/>
    <property type="match status" value="1"/>
</dbReference>
<dbReference type="SUPFAM" id="SSF51905">
    <property type="entry name" value="FAD/NAD(P)-binding domain"/>
    <property type="match status" value="1"/>
</dbReference>
<evidence type="ECO:0000259" key="11">
    <source>
        <dbReference type="Pfam" id="PF07992"/>
    </source>
</evidence>
<keyword evidence="4" id="KW-0285">Flavoprotein</keyword>
<evidence type="ECO:0000256" key="6">
    <source>
        <dbReference type="ARBA" id="ARBA00022723"/>
    </source>
</evidence>
<dbReference type="GO" id="GO:0046872">
    <property type="term" value="F:metal ion binding"/>
    <property type="evidence" value="ECO:0007669"/>
    <property type="project" value="UniProtKB-KW"/>
</dbReference>
<dbReference type="AlphaFoldDB" id="A0AAX2LSA9"/>
<keyword evidence="9" id="KW-0411">Iron-sulfur</keyword>
<sequence length="715" mass="79200">MSYILRYSLYPNNCKVDRCYKYVNTCLIFSNDIHILVGPKDKNKSDVTMYPHLLQPLDLGFTQLRNRVLMGSMHTGLEEQKEGLHKLAAFYEERAKGGVGLIVTGGFSPNLRGRLHPFSAEFSKTKHAKAHQVVTEAVHRHGGKIALQLLHAGRYAMHPFAQSASSIKAPIAKFAPSEMSPRQIRKTIAAFANSAELAQLAGYDGVEVMGSEGYLLNQFICKRTNMRYDDWGGSYENRIRFPLEVVRAIREAVGKEFIIIFRLSMLDLVEEGSTFEEVLMLAKALEDAGVTIINTGIGWHEARIPTIATQVPRAAFAWVTEKIKPHLKVPVVTCNRINTPEQAEKIIASGQADMVSMARPFLADAEFVAKAEQGKAAFINTCIGCNQACLDNVFRGKRASCMVNPRACYETEIVVQPASVKKKVAVIGAGPAGLASATTLAERGHEVDLFERNDRIGGQFRLAMQIPGKEEFRETIRYFANRLEETGVRLHLDTEVTYDMLSGYDEVVMASGVEPRRVKIEGVDNPEKVVDYQTLIREKTPVGDKVAIVGAGGIGVDVATMITEPQGHNLQDWLHEWGIDTDIAHPGGLYPHPDSVSDKEVWLLQRRKGRVGRGPGKTTGWIHKRTLEKRGVHLLGGVSYDRIDPHGLHISIDEQHKLLEVDKVVICAGQESVRPFEDKWEQLGDKLHVIGGADHAGELDAVRAIRQGVTLAVKL</sequence>
<dbReference type="Gene3D" id="3.50.50.60">
    <property type="entry name" value="FAD/NAD(P)-binding domain"/>
    <property type="match status" value="1"/>
</dbReference>
<keyword evidence="7 12" id="KW-0560">Oxidoreductase</keyword>
<dbReference type="SUPFAM" id="SSF51971">
    <property type="entry name" value="Nucleotide-binding domain"/>
    <property type="match status" value="1"/>
</dbReference>
<dbReference type="InterPro" id="IPR001155">
    <property type="entry name" value="OxRdtase_FMN_N"/>
</dbReference>
<dbReference type="PANTHER" id="PTHR42917">
    <property type="entry name" value="2,4-DIENOYL-COA REDUCTASE"/>
    <property type="match status" value="1"/>
</dbReference>
<evidence type="ECO:0000256" key="8">
    <source>
        <dbReference type="ARBA" id="ARBA00023004"/>
    </source>
</evidence>
<reference evidence="12 13" key="1">
    <citation type="submission" date="2018-06" db="EMBL/GenBank/DDBJ databases">
        <authorList>
            <consortium name="Pathogen Informatics"/>
            <person name="Doyle S."/>
        </authorList>
    </citation>
    <scope>NUCLEOTIDE SEQUENCE [LARGE SCALE GENOMIC DNA]</scope>
    <source>
        <strain evidence="12 13">NCTC11327</strain>
    </source>
</reference>
<comment type="similarity">
    <text evidence="3">In the N-terminal section; belongs to the NADH:flavin oxidoreductase/NADH oxidase family.</text>
</comment>
<dbReference type="CDD" id="cd02930">
    <property type="entry name" value="DCR_FMN"/>
    <property type="match status" value="1"/>
</dbReference>
<accession>A0AAX2LSA9</accession>
<evidence type="ECO:0000259" key="10">
    <source>
        <dbReference type="Pfam" id="PF00724"/>
    </source>
</evidence>
<gene>
    <name evidence="12" type="primary">fadH</name>
    <name evidence="12" type="ORF">NCTC11327_01905</name>
</gene>
<keyword evidence="6" id="KW-0479">Metal-binding</keyword>
<dbReference type="InterPro" id="IPR023753">
    <property type="entry name" value="FAD/NAD-binding_dom"/>
</dbReference>
<dbReference type="SUPFAM" id="SSF51395">
    <property type="entry name" value="FMN-linked oxidoreductases"/>
    <property type="match status" value="1"/>
</dbReference>
<keyword evidence="5" id="KW-0288">FMN</keyword>
<dbReference type="PRINTS" id="PR00419">
    <property type="entry name" value="ADXRDTASE"/>
</dbReference>
<dbReference type="FunFam" id="3.20.20.70:FF:000082">
    <property type="entry name" value="NADPH-dependent 2,4-dienoyl-CoA reductase"/>
    <property type="match status" value="1"/>
</dbReference>
<dbReference type="EC" id="1.3.1.34" evidence="12"/>
<dbReference type="GO" id="GO:0033543">
    <property type="term" value="P:fatty acid beta-oxidation, unsaturated, even number, reductase/isomerase pathway"/>
    <property type="evidence" value="ECO:0007669"/>
    <property type="project" value="TreeGrafter"/>
</dbReference>
<evidence type="ECO:0000313" key="13">
    <source>
        <dbReference type="Proteomes" id="UP000254626"/>
    </source>
</evidence>
<dbReference type="InterPro" id="IPR013785">
    <property type="entry name" value="Aldolase_TIM"/>
</dbReference>
<dbReference type="PANTHER" id="PTHR42917:SF2">
    <property type="entry name" value="2,4-DIENOYL-COA REDUCTASE [(2E)-ENOYL-COA-PRODUCING]"/>
    <property type="match status" value="1"/>
</dbReference>
<comment type="cofactor">
    <cofactor evidence="2">
        <name>[4Fe-4S] cluster</name>
        <dbReference type="ChEBI" id="CHEBI:49883"/>
    </cofactor>
</comment>
<dbReference type="Pfam" id="PF07992">
    <property type="entry name" value="Pyr_redox_2"/>
    <property type="match status" value="1"/>
</dbReference>
<evidence type="ECO:0000256" key="5">
    <source>
        <dbReference type="ARBA" id="ARBA00022643"/>
    </source>
</evidence>